<feature type="signal peptide" evidence="1">
    <location>
        <begin position="1"/>
        <end position="20"/>
    </location>
</feature>
<feature type="chain" id="PRO_5015622808" description="Ecp2 effector protein domain-containing protein" evidence="1">
    <location>
        <begin position="21"/>
        <end position="164"/>
    </location>
</feature>
<keyword evidence="3" id="KW-1185">Reference proteome</keyword>
<dbReference type="AlphaFoldDB" id="A0A2T2N1Y1"/>
<evidence type="ECO:0000313" key="2">
    <source>
        <dbReference type="EMBL" id="PSN59414.1"/>
    </source>
</evidence>
<proteinExistence type="predicted"/>
<reference evidence="2 3" key="1">
    <citation type="journal article" date="2018" name="Front. Microbiol.">
        <title>Genome-Wide Analysis of Corynespora cassiicola Leaf Fall Disease Putative Effectors.</title>
        <authorList>
            <person name="Lopez D."/>
            <person name="Ribeiro S."/>
            <person name="Label P."/>
            <person name="Fumanal B."/>
            <person name="Venisse J.S."/>
            <person name="Kohler A."/>
            <person name="de Oliveira R.R."/>
            <person name="Labutti K."/>
            <person name="Lipzen A."/>
            <person name="Lail K."/>
            <person name="Bauer D."/>
            <person name="Ohm R.A."/>
            <person name="Barry K.W."/>
            <person name="Spatafora J."/>
            <person name="Grigoriev I.V."/>
            <person name="Martin F.M."/>
            <person name="Pujade-Renaud V."/>
        </authorList>
    </citation>
    <scope>NUCLEOTIDE SEQUENCE [LARGE SCALE GENOMIC DNA]</scope>
    <source>
        <strain evidence="2 3">Philippines</strain>
    </source>
</reference>
<dbReference type="EMBL" id="KZ678156">
    <property type="protein sequence ID" value="PSN59414.1"/>
    <property type="molecule type" value="Genomic_DNA"/>
</dbReference>
<accession>A0A2T2N1Y1</accession>
<evidence type="ECO:0000256" key="1">
    <source>
        <dbReference type="SAM" id="SignalP"/>
    </source>
</evidence>
<name>A0A2T2N1Y1_CORCC</name>
<evidence type="ECO:0000313" key="3">
    <source>
        <dbReference type="Proteomes" id="UP000240883"/>
    </source>
</evidence>
<organism evidence="2 3">
    <name type="scientific">Corynespora cassiicola Philippines</name>
    <dbReference type="NCBI Taxonomy" id="1448308"/>
    <lineage>
        <taxon>Eukaryota</taxon>
        <taxon>Fungi</taxon>
        <taxon>Dikarya</taxon>
        <taxon>Ascomycota</taxon>
        <taxon>Pezizomycotina</taxon>
        <taxon>Dothideomycetes</taxon>
        <taxon>Pleosporomycetidae</taxon>
        <taxon>Pleosporales</taxon>
        <taxon>Corynesporascaceae</taxon>
        <taxon>Corynespora</taxon>
    </lineage>
</organism>
<gene>
    <name evidence="2" type="ORF">BS50DRAFT_640969</name>
</gene>
<dbReference type="Proteomes" id="UP000240883">
    <property type="component" value="Unassembled WGS sequence"/>
</dbReference>
<keyword evidence="1" id="KW-0732">Signal</keyword>
<sequence length="164" mass="17626">MRTTFILVSACAFLLHGATATWDDVNAMVAAGNITCNSTVPMDSTDSSIIEDFNSRAAGYVDVTCTLAGAKGVTNFTMPDDPVTWHSVLNEPLTSDSKLYHLCAIAYMALIDKCMKDEQVWGGTIHLENGEHTISHGFVEPVPGDGSEGSKAWCLYRGDDLCEG</sequence>
<evidence type="ECO:0008006" key="4">
    <source>
        <dbReference type="Google" id="ProtNLM"/>
    </source>
</evidence>
<protein>
    <recommendedName>
        <fullName evidence="4">Ecp2 effector protein domain-containing protein</fullName>
    </recommendedName>
</protein>